<protein>
    <submittedName>
        <fullName evidence="1">Uncharacterized protein</fullName>
    </submittedName>
</protein>
<accession>A0A1U9KA38</accession>
<evidence type="ECO:0000313" key="2">
    <source>
        <dbReference type="Proteomes" id="UP000188603"/>
    </source>
</evidence>
<keyword evidence="2" id="KW-1185">Reference proteome</keyword>
<gene>
    <name evidence="1" type="ORF">B0W44_15250</name>
</gene>
<dbReference type="AlphaFoldDB" id="A0A1U9KA38"/>
<sequence>MHIRFQTPHQYFFIYENVKHLLLLWSKEQHRELYIVEEEGDVLNLRYPGETYRELVLEQLEDIFFQRLETEDDQFRAAFAASFSHRDRLYGAYYPIRQGESGPVEQLYFFEIRGQKIVEIPDDEYEDVAQTFFETFPEYIGR</sequence>
<dbReference type="OrthoDB" id="2988879at2"/>
<name>A0A1U9KA38_9BACL</name>
<dbReference type="EMBL" id="CP019699">
    <property type="protein sequence ID" value="AQS56902.1"/>
    <property type="molecule type" value="Genomic_DNA"/>
</dbReference>
<organism evidence="1 2">
    <name type="scientific">Novibacillus thermophilus</name>
    <dbReference type="NCBI Taxonomy" id="1471761"/>
    <lineage>
        <taxon>Bacteria</taxon>
        <taxon>Bacillati</taxon>
        <taxon>Bacillota</taxon>
        <taxon>Bacilli</taxon>
        <taxon>Bacillales</taxon>
        <taxon>Thermoactinomycetaceae</taxon>
        <taxon>Novibacillus</taxon>
    </lineage>
</organism>
<dbReference type="KEGG" id="ntr:B0W44_15250"/>
<dbReference type="STRING" id="1471761.B0W44_15250"/>
<dbReference type="Proteomes" id="UP000188603">
    <property type="component" value="Chromosome"/>
</dbReference>
<dbReference type="RefSeq" id="WP_077720773.1">
    <property type="nucleotide sequence ID" value="NZ_CP019699.1"/>
</dbReference>
<reference evidence="1 2" key="1">
    <citation type="journal article" date="2015" name="Int. J. Syst. Evol. Microbiol.">
        <title>Novibacillus thermophilus gen. nov., sp. nov., a Gram-staining-negative and moderately thermophilic member of the family Thermoactinomycetaceae.</title>
        <authorList>
            <person name="Yang G."/>
            <person name="Chen J."/>
            <person name="Zhou S."/>
        </authorList>
    </citation>
    <scope>NUCLEOTIDE SEQUENCE [LARGE SCALE GENOMIC DNA]</scope>
    <source>
        <strain evidence="1 2">SG-1</strain>
    </source>
</reference>
<evidence type="ECO:0000313" key="1">
    <source>
        <dbReference type="EMBL" id="AQS56902.1"/>
    </source>
</evidence>
<proteinExistence type="predicted"/>